<sequence>MAAESNQLLYGAAASFIEIEDGPRQISIAKSEVTELNLLAAELNSVLMPFQAAAASRIGSAPGPSNICAELTSGGNIEKCNIDSAHEGRRA</sequence>
<dbReference type="AlphaFoldDB" id="A0A7I7YJK5"/>
<name>A0A7I7YJK5_9MYCO</name>
<gene>
    <name evidence="1" type="ORF">MCNS_45900</name>
</gene>
<evidence type="ECO:0000313" key="1">
    <source>
        <dbReference type="EMBL" id="BBZ41527.1"/>
    </source>
</evidence>
<reference evidence="1 2" key="1">
    <citation type="journal article" date="2019" name="Emerg. Microbes Infect.">
        <title>Comprehensive subspecies identification of 175 nontuberculous mycobacteria species based on 7547 genomic profiles.</title>
        <authorList>
            <person name="Matsumoto Y."/>
            <person name="Kinjo T."/>
            <person name="Motooka D."/>
            <person name="Nabeya D."/>
            <person name="Jung N."/>
            <person name="Uechi K."/>
            <person name="Horii T."/>
            <person name="Iida T."/>
            <person name="Fujita J."/>
            <person name="Nakamura S."/>
        </authorList>
    </citation>
    <scope>NUCLEOTIDE SEQUENCE [LARGE SCALE GENOMIC DNA]</scope>
    <source>
        <strain evidence="1 2">JCM 14738</strain>
    </source>
</reference>
<organism evidence="1 2">
    <name type="scientific">Mycobacterium conspicuum</name>
    <dbReference type="NCBI Taxonomy" id="44010"/>
    <lineage>
        <taxon>Bacteria</taxon>
        <taxon>Bacillati</taxon>
        <taxon>Actinomycetota</taxon>
        <taxon>Actinomycetes</taxon>
        <taxon>Mycobacteriales</taxon>
        <taxon>Mycobacteriaceae</taxon>
        <taxon>Mycobacterium</taxon>
    </lineage>
</organism>
<accession>A0A7I7YJK5</accession>
<proteinExistence type="predicted"/>
<keyword evidence="2" id="KW-1185">Reference proteome</keyword>
<protein>
    <submittedName>
        <fullName evidence="1">Uncharacterized protein</fullName>
    </submittedName>
</protein>
<dbReference type="Proteomes" id="UP000467385">
    <property type="component" value="Chromosome"/>
</dbReference>
<dbReference type="EMBL" id="AP022613">
    <property type="protein sequence ID" value="BBZ41527.1"/>
    <property type="molecule type" value="Genomic_DNA"/>
</dbReference>
<evidence type="ECO:0000313" key="2">
    <source>
        <dbReference type="Proteomes" id="UP000467385"/>
    </source>
</evidence>